<evidence type="ECO:0000313" key="1">
    <source>
        <dbReference type="EMBL" id="SDV50419.1"/>
    </source>
</evidence>
<dbReference type="STRING" id="1770053.SAMN05216551_111180"/>
<evidence type="ECO:0008006" key="3">
    <source>
        <dbReference type="Google" id="ProtNLM"/>
    </source>
</evidence>
<gene>
    <name evidence="1" type="ORF">SAMN05216551_111180</name>
</gene>
<dbReference type="InterPro" id="IPR052894">
    <property type="entry name" value="AsmA-related"/>
</dbReference>
<keyword evidence="2" id="KW-1185">Reference proteome</keyword>
<accession>A0A1H2PTI9</accession>
<dbReference type="PANTHER" id="PTHR30441:SF4">
    <property type="entry name" value="PROTEIN ASMA"/>
    <property type="match status" value="1"/>
</dbReference>
<name>A0A1H2PTI9_9BURK</name>
<sequence length="400" mass="42633">MDRGTRKWLRVGAIAIVLLALAAALAAHLATRAVEKRIVTLLGPLGHAGAIHVGLHQVVLEDVVIGAPAGWPARETLRARRLVFEPSWRELLAHRTVIRRVVGTDVYLSVRRNRNGRLEVLPTLRRTAAAAGAQGADATAVATRANGASAASAAIDSERRDASAVSGASGEAAARPRRPTDIGQIIVESGQLDYYDAVVATPPYRLRIDDFKLRIDDLHFPPTNAHTAFDLQGRLHQRGSGGTLHTHGWIALASSDVDIETRLRQADVTLLAPYLMRRSPGLLAGGTADLTMRTRVRHPRLDANGRLDLHDLRLGEQGTLAALPREVVLAALEDHKGVISLDFTLSGDLKDPKFSLDEGIATRFAAGFARALGVSSEGVAKGLGETAKGLGGALLNLIGQ</sequence>
<organism evidence="1 2">
    <name type="scientific">Chitinasiproducens palmae</name>
    <dbReference type="NCBI Taxonomy" id="1770053"/>
    <lineage>
        <taxon>Bacteria</taxon>
        <taxon>Pseudomonadati</taxon>
        <taxon>Pseudomonadota</taxon>
        <taxon>Betaproteobacteria</taxon>
        <taxon>Burkholderiales</taxon>
        <taxon>Burkholderiaceae</taxon>
        <taxon>Chitinasiproducens</taxon>
    </lineage>
</organism>
<dbReference type="RefSeq" id="WP_091911342.1">
    <property type="nucleotide sequence ID" value="NZ_FNLO01000011.1"/>
</dbReference>
<evidence type="ECO:0000313" key="2">
    <source>
        <dbReference type="Proteomes" id="UP000243719"/>
    </source>
</evidence>
<dbReference type="OrthoDB" id="8560134at2"/>
<dbReference type="AlphaFoldDB" id="A0A1H2PTI9"/>
<dbReference type="GO" id="GO:0090313">
    <property type="term" value="P:regulation of protein targeting to membrane"/>
    <property type="evidence" value="ECO:0007669"/>
    <property type="project" value="TreeGrafter"/>
</dbReference>
<dbReference type="EMBL" id="FNLO01000011">
    <property type="protein sequence ID" value="SDV50419.1"/>
    <property type="molecule type" value="Genomic_DNA"/>
</dbReference>
<dbReference type="Proteomes" id="UP000243719">
    <property type="component" value="Unassembled WGS sequence"/>
</dbReference>
<dbReference type="Pfam" id="PF05359">
    <property type="entry name" value="DUF748"/>
    <property type="match status" value="1"/>
</dbReference>
<reference evidence="2" key="1">
    <citation type="submission" date="2016-09" db="EMBL/GenBank/DDBJ databases">
        <authorList>
            <person name="Varghese N."/>
            <person name="Submissions S."/>
        </authorList>
    </citation>
    <scope>NUCLEOTIDE SEQUENCE [LARGE SCALE GENOMIC DNA]</scope>
    <source>
        <strain evidence="2">JS23</strain>
    </source>
</reference>
<dbReference type="GO" id="GO:0005886">
    <property type="term" value="C:plasma membrane"/>
    <property type="evidence" value="ECO:0007669"/>
    <property type="project" value="TreeGrafter"/>
</dbReference>
<proteinExistence type="predicted"/>
<dbReference type="InterPro" id="IPR008023">
    <property type="entry name" value="DUF748"/>
</dbReference>
<dbReference type="PANTHER" id="PTHR30441">
    <property type="entry name" value="DUF748 DOMAIN-CONTAINING PROTEIN"/>
    <property type="match status" value="1"/>
</dbReference>
<protein>
    <recommendedName>
        <fullName evidence="3">DUF748 domain-containing protein</fullName>
    </recommendedName>
</protein>